<accession>A0ACC0IW57</accession>
<dbReference type="EMBL" id="CM045758">
    <property type="protein sequence ID" value="KAI8029658.1"/>
    <property type="molecule type" value="Genomic_DNA"/>
</dbReference>
<organism evidence="1 2">
    <name type="scientific">Camellia lanceoleosa</name>
    <dbReference type="NCBI Taxonomy" id="1840588"/>
    <lineage>
        <taxon>Eukaryota</taxon>
        <taxon>Viridiplantae</taxon>
        <taxon>Streptophyta</taxon>
        <taxon>Embryophyta</taxon>
        <taxon>Tracheophyta</taxon>
        <taxon>Spermatophyta</taxon>
        <taxon>Magnoliopsida</taxon>
        <taxon>eudicotyledons</taxon>
        <taxon>Gunneridae</taxon>
        <taxon>Pentapetalae</taxon>
        <taxon>asterids</taxon>
        <taxon>Ericales</taxon>
        <taxon>Theaceae</taxon>
        <taxon>Camellia</taxon>
    </lineage>
</organism>
<protein>
    <submittedName>
        <fullName evidence="1">Protein EARLY RESPONSIVE TO DEHYDRATION 15</fullName>
    </submittedName>
</protein>
<name>A0ACC0IW57_9ERIC</name>
<reference evidence="1 2" key="1">
    <citation type="journal article" date="2022" name="Plant J.">
        <title>Chromosome-level genome of Camellia lanceoleosa provides a valuable resource for understanding genome evolution and self-incompatibility.</title>
        <authorList>
            <person name="Gong W."/>
            <person name="Xiao S."/>
            <person name="Wang L."/>
            <person name="Liao Z."/>
            <person name="Chang Y."/>
            <person name="Mo W."/>
            <person name="Hu G."/>
            <person name="Li W."/>
            <person name="Zhao G."/>
            <person name="Zhu H."/>
            <person name="Hu X."/>
            <person name="Ji K."/>
            <person name="Xiang X."/>
            <person name="Song Q."/>
            <person name="Yuan D."/>
            <person name="Jin S."/>
            <person name="Zhang L."/>
        </authorList>
    </citation>
    <scope>NUCLEOTIDE SEQUENCE [LARGE SCALE GENOMIC DNA]</scope>
    <source>
        <strain evidence="1">SQ_2022a</strain>
    </source>
</reference>
<gene>
    <name evidence="1" type="ORF">LOK49_LG01G01022</name>
</gene>
<comment type="caution">
    <text evidence="1">The sequence shown here is derived from an EMBL/GenBank/DDBJ whole genome shotgun (WGS) entry which is preliminary data.</text>
</comment>
<evidence type="ECO:0000313" key="1">
    <source>
        <dbReference type="EMBL" id="KAI8029658.1"/>
    </source>
</evidence>
<proteinExistence type="predicted"/>
<sequence length="135" mass="15953">MEVISSNLNPEAPIFVPSAYRAVEDFSDEWWFLVHSSPWFRDYWLRERFHDPQIDPSFPENYDPGLPDLDFIFDSKIINNKEEEEERDYVKDLVSVGALKWRNNGRVLAETPRYAQKAPKIVNVKVSPRTIQQPR</sequence>
<keyword evidence="2" id="KW-1185">Reference proteome</keyword>
<evidence type="ECO:0000313" key="2">
    <source>
        <dbReference type="Proteomes" id="UP001060215"/>
    </source>
</evidence>
<dbReference type="Proteomes" id="UP001060215">
    <property type="component" value="Chromosome 1"/>
</dbReference>